<evidence type="ECO:0000256" key="5">
    <source>
        <dbReference type="ARBA" id="ARBA00022833"/>
    </source>
</evidence>
<keyword evidence="15" id="KW-1185">Reference proteome</keyword>
<evidence type="ECO:0000256" key="7">
    <source>
        <dbReference type="ARBA" id="ARBA00023125"/>
    </source>
</evidence>
<dbReference type="Pfam" id="PF12874">
    <property type="entry name" value="zf-met"/>
    <property type="match status" value="2"/>
</dbReference>
<dbReference type="SUPFAM" id="SSF57667">
    <property type="entry name" value="beta-beta-alpha zinc fingers"/>
    <property type="match status" value="6"/>
</dbReference>
<dbReference type="PROSITE" id="PS00028">
    <property type="entry name" value="ZINC_FINGER_C2H2_1"/>
    <property type="match status" value="10"/>
</dbReference>
<feature type="domain" description="C2H2-type" evidence="13">
    <location>
        <begin position="829"/>
        <end position="856"/>
    </location>
</feature>
<keyword evidence="2" id="KW-0479">Metal-binding</keyword>
<dbReference type="SMART" id="SM00355">
    <property type="entry name" value="ZnF_C2H2"/>
    <property type="match status" value="12"/>
</dbReference>
<feature type="domain" description="C2H2-type" evidence="13">
    <location>
        <begin position="349"/>
        <end position="377"/>
    </location>
</feature>
<evidence type="ECO:0000256" key="4">
    <source>
        <dbReference type="ARBA" id="ARBA00022771"/>
    </source>
</evidence>
<dbReference type="Gene3D" id="3.30.160.60">
    <property type="entry name" value="Classic Zinc Finger"/>
    <property type="match status" value="7"/>
</dbReference>
<evidence type="ECO:0000256" key="1">
    <source>
        <dbReference type="ARBA" id="ARBA00004123"/>
    </source>
</evidence>
<feature type="domain" description="C2H2-type" evidence="13">
    <location>
        <begin position="434"/>
        <end position="456"/>
    </location>
</feature>
<evidence type="ECO:0000256" key="2">
    <source>
        <dbReference type="ARBA" id="ARBA00022723"/>
    </source>
</evidence>
<feature type="domain" description="C2H2-type" evidence="13">
    <location>
        <begin position="508"/>
        <end position="536"/>
    </location>
</feature>
<dbReference type="InterPro" id="IPR036236">
    <property type="entry name" value="Znf_C2H2_sf"/>
</dbReference>
<dbReference type="GO" id="GO:0000981">
    <property type="term" value="F:DNA-binding transcription factor activity, RNA polymerase II-specific"/>
    <property type="evidence" value="ECO:0007669"/>
    <property type="project" value="TreeGrafter"/>
</dbReference>
<evidence type="ECO:0000313" key="15">
    <source>
        <dbReference type="Proteomes" id="UP000770661"/>
    </source>
</evidence>
<organism evidence="14 15">
    <name type="scientific">Chionoecetes opilio</name>
    <name type="common">Atlantic snow crab</name>
    <name type="synonym">Cancer opilio</name>
    <dbReference type="NCBI Taxonomy" id="41210"/>
    <lineage>
        <taxon>Eukaryota</taxon>
        <taxon>Metazoa</taxon>
        <taxon>Ecdysozoa</taxon>
        <taxon>Arthropoda</taxon>
        <taxon>Crustacea</taxon>
        <taxon>Multicrustacea</taxon>
        <taxon>Malacostraca</taxon>
        <taxon>Eumalacostraca</taxon>
        <taxon>Eucarida</taxon>
        <taxon>Decapoda</taxon>
        <taxon>Pleocyemata</taxon>
        <taxon>Brachyura</taxon>
        <taxon>Eubrachyura</taxon>
        <taxon>Majoidea</taxon>
        <taxon>Majidae</taxon>
        <taxon>Chionoecetes</taxon>
    </lineage>
</organism>
<dbReference type="EMBL" id="JACEEZ010004536">
    <property type="protein sequence ID" value="KAG0726357.1"/>
    <property type="molecule type" value="Genomic_DNA"/>
</dbReference>
<keyword evidence="5" id="KW-0862">Zinc</keyword>
<keyword evidence="8" id="KW-0804">Transcription</keyword>
<protein>
    <submittedName>
        <fullName evidence="14">Zinc finger protein 582</fullName>
    </submittedName>
</protein>
<accession>A0A8J4YFI1</accession>
<dbReference type="InterPro" id="IPR001841">
    <property type="entry name" value="Znf_RING"/>
</dbReference>
<feature type="domain" description="C2H2-type" evidence="13">
    <location>
        <begin position="887"/>
        <end position="921"/>
    </location>
</feature>
<proteinExistence type="predicted"/>
<dbReference type="AlphaFoldDB" id="A0A8J4YFI1"/>
<evidence type="ECO:0000256" key="10">
    <source>
        <dbReference type="PROSITE-ProRule" id="PRU00042"/>
    </source>
</evidence>
<dbReference type="FunFam" id="3.30.160.60:FF:000446">
    <property type="entry name" value="Zinc finger protein"/>
    <property type="match status" value="1"/>
</dbReference>
<feature type="domain" description="RING-type" evidence="12">
    <location>
        <begin position="408"/>
        <end position="464"/>
    </location>
</feature>
<feature type="domain" description="C2H2-type" evidence="13">
    <location>
        <begin position="292"/>
        <end position="319"/>
    </location>
</feature>
<comment type="caution">
    <text evidence="14">The sequence shown here is derived from an EMBL/GenBank/DDBJ whole genome shotgun (WGS) entry which is preliminary data.</text>
</comment>
<dbReference type="GO" id="GO:0005634">
    <property type="term" value="C:nucleus"/>
    <property type="evidence" value="ECO:0007669"/>
    <property type="project" value="UniProtKB-SubCell"/>
</dbReference>
<feature type="region of interest" description="Disordered" evidence="11">
    <location>
        <begin position="194"/>
        <end position="289"/>
    </location>
</feature>
<dbReference type="InterPro" id="IPR013087">
    <property type="entry name" value="Znf_C2H2_type"/>
</dbReference>
<evidence type="ECO:0000256" key="9">
    <source>
        <dbReference type="ARBA" id="ARBA00023242"/>
    </source>
</evidence>
<feature type="domain" description="C2H2-type" evidence="13">
    <location>
        <begin position="320"/>
        <end position="348"/>
    </location>
</feature>
<sequence length="1031" mass="111566">MDLEGVEASVGGGTLLALSPGALTHPHLTLGGGEVVTLQEGGPGESLLLCPVEEEGAGGEGAIAYATLEGGEEFVVQAGGVVGPGWKAGGGEGQLVVVGEAGEVEPITYIYIKGEGEGDKDGVEGHTITLNAADGSALHTLPASYTSHPYGDLVLVGAPAAQEDQGLGAITAAGETVDGGERVLLLSVGHLKVEEEGSPAPPSQPDPAQEGNTSVASVKVLPGRHQQQQQQQQQQVEEEEEEEEEEEGKDQVEVVEEEEGGDGGSTFEARLATRDSLLPPRRVRRSAPPGNLSCPACEAAFKSSRQYHSHLQSHRGPSAWHCPACSHPCDSPSALRTHRATVHRAARPYACPTCPLAFPKSLVLEDHIRSVHNKERPFPCSLCPKAFYRPYDLKMHLNLHLGIKTKVCDVCGRQFSHSSNLIRHQCLHTGVKPYVCNTCGKRFKQVTLLHKHHMVHQEGSCPLCPAPVPIPTPTALCRHYRLDHKKTITLKEASRVLRGQRGPALRCFYCRVCGAQFSVKAKLTAHEEEAHPGDGHHHCVSCKGVFPMSEVKTHACLSPDEHRKVNTLLHLRARPASAKATTATATAPEPELAAQDTPTTTLVLPDEPLALGDGEEEEEEYLVMYITPEGESLSYVMKKGNRPWQEQVLQVDAPRDTLGAEDLLPRPEDTIMINVHHQDHDNTLLLAPPDPPPPPPASPDPLQDTIPPLPLHSIKLEPQGCEDDTLESLAAPDKPLLPLATPKTEVETHTSLKAVAIKAEKTYEEEEAVTENKTEATTTAAPAAKKQGGDRQTGAKKGHLVCVDCGKTFSKQWNFQQHLATHNASLHRYKCDQCGLTFAYRSTLNKHMDHHNPEPQIHQCQQCPKTYKCLASLKQHHKRDHERRRPYACELCHKDFFSKSDYKYHMRAANGTGTGHCGQSSQAVRRHTSMPPTNTITPDTFHATTNLTLKLAMATEATDTLDEATLLPKDAGEDLLGIHSEGITLGPDATLPSTMIMEGDQGGEEFPGVEARMVGGMDGECIAIFVGEDLS</sequence>
<gene>
    <name evidence="14" type="primary">ZNF582</name>
    <name evidence="14" type="ORF">GWK47_036777</name>
</gene>
<keyword evidence="9" id="KW-0539">Nucleus</keyword>
<feature type="domain" description="C2H2-type" evidence="13">
    <location>
        <begin position="406"/>
        <end position="433"/>
    </location>
</feature>
<feature type="domain" description="C2H2-type" evidence="13">
    <location>
        <begin position="858"/>
        <end position="886"/>
    </location>
</feature>
<keyword evidence="4 10" id="KW-0863">Zinc-finger</keyword>
<dbReference type="Pfam" id="PF00096">
    <property type="entry name" value="zf-C2H2"/>
    <property type="match status" value="5"/>
</dbReference>
<dbReference type="Proteomes" id="UP000770661">
    <property type="component" value="Unassembled WGS sequence"/>
</dbReference>
<dbReference type="PROSITE" id="PS50089">
    <property type="entry name" value="ZF_RING_2"/>
    <property type="match status" value="1"/>
</dbReference>
<keyword evidence="6" id="KW-0805">Transcription regulation</keyword>
<dbReference type="OrthoDB" id="6077919at2759"/>
<evidence type="ECO:0000256" key="11">
    <source>
        <dbReference type="SAM" id="MobiDB-lite"/>
    </source>
</evidence>
<evidence type="ECO:0000256" key="6">
    <source>
        <dbReference type="ARBA" id="ARBA00023015"/>
    </source>
</evidence>
<feature type="region of interest" description="Disordered" evidence="11">
    <location>
        <begin position="682"/>
        <end position="716"/>
    </location>
</feature>
<feature type="region of interest" description="Disordered" evidence="11">
    <location>
        <begin position="766"/>
        <end position="793"/>
    </location>
</feature>
<evidence type="ECO:0000259" key="13">
    <source>
        <dbReference type="PROSITE" id="PS50157"/>
    </source>
</evidence>
<feature type="compositionally biased region" description="Acidic residues" evidence="11">
    <location>
        <begin position="236"/>
        <end position="261"/>
    </location>
</feature>
<dbReference type="GO" id="GO:0008270">
    <property type="term" value="F:zinc ion binding"/>
    <property type="evidence" value="ECO:0007669"/>
    <property type="project" value="UniProtKB-KW"/>
</dbReference>
<evidence type="ECO:0000256" key="3">
    <source>
        <dbReference type="ARBA" id="ARBA00022737"/>
    </source>
</evidence>
<feature type="domain" description="C2H2-type" evidence="13">
    <location>
        <begin position="800"/>
        <end position="827"/>
    </location>
</feature>
<keyword evidence="7" id="KW-0238">DNA-binding</keyword>
<feature type="domain" description="C2H2-type" evidence="13">
    <location>
        <begin position="378"/>
        <end position="405"/>
    </location>
</feature>
<evidence type="ECO:0000259" key="12">
    <source>
        <dbReference type="PROSITE" id="PS50089"/>
    </source>
</evidence>
<reference evidence="14" key="1">
    <citation type="submission" date="2020-07" db="EMBL/GenBank/DDBJ databases">
        <title>The High-quality genome of the commercially important snow crab, Chionoecetes opilio.</title>
        <authorList>
            <person name="Jeong J.-H."/>
            <person name="Ryu S."/>
        </authorList>
    </citation>
    <scope>NUCLEOTIDE SEQUENCE</scope>
    <source>
        <strain evidence="14">MADBK_172401_WGS</strain>
        <tissue evidence="14">Digestive gland</tissue>
    </source>
</reference>
<dbReference type="InterPro" id="IPR050752">
    <property type="entry name" value="C2H2-ZF_domain"/>
</dbReference>
<feature type="compositionally biased region" description="Pro residues" evidence="11">
    <location>
        <begin position="688"/>
        <end position="699"/>
    </location>
</feature>
<feature type="compositionally biased region" description="Low complexity" evidence="11">
    <location>
        <begin position="775"/>
        <end position="786"/>
    </location>
</feature>
<comment type="subcellular location">
    <subcellularLocation>
        <location evidence="1">Nucleus</location>
    </subcellularLocation>
</comment>
<feature type="compositionally biased region" description="Low complexity" evidence="11">
    <location>
        <begin position="226"/>
        <end position="235"/>
    </location>
</feature>
<name>A0A8J4YFI1_CHIOP</name>
<keyword evidence="3" id="KW-0677">Repeat</keyword>
<evidence type="ECO:0000313" key="14">
    <source>
        <dbReference type="EMBL" id="KAG0726357.1"/>
    </source>
</evidence>
<evidence type="ECO:0000256" key="8">
    <source>
        <dbReference type="ARBA" id="ARBA00023163"/>
    </source>
</evidence>
<dbReference type="PANTHER" id="PTHR24384">
    <property type="entry name" value="FINGER PUTATIVE TRANSCRIPTION FACTOR FAMILY-RELATED"/>
    <property type="match status" value="1"/>
</dbReference>
<dbReference type="PANTHER" id="PTHR24384:SF189">
    <property type="entry name" value="C2H2-TYPE DOMAIN-CONTAINING PROTEIN-RELATED"/>
    <property type="match status" value="1"/>
</dbReference>
<dbReference type="GO" id="GO:0000978">
    <property type="term" value="F:RNA polymerase II cis-regulatory region sequence-specific DNA binding"/>
    <property type="evidence" value="ECO:0007669"/>
    <property type="project" value="TreeGrafter"/>
</dbReference>
<dbReference type="PROSITE" id="PS50157">
    <property type="entry name" value="ZINC_FINGER_C2H2_2"/>
    <property type="match status" value="11"/>
</dbReference>